<organism evidence="2">
    <name type="scientific">Anguilla anguilla</name>
    <name type="common">European freshwater eel</name>
    <name type="synonym">Muraena anguilla</name>
    <dbReference type="NCBI Taxonomy" id="7936"/>
    <lineage>
        <taxon>Eukaryota</taxon>
        <taxon>Metazoa</taxon>
        <taxon>Chordata</taxon>
        <taxon>Craniata</taxon>
        <taxon>Vertebrata</taxon>
        <taxon>Euteleostomi</taxon>
        <taxon>Actinopterygii</taxon>
        <taxon>Neopterygii</taxon>
        <taxon>Teleostei</taxon>
        <taxon>Anguilliformes</taxon>
        <taxon>Anguillidae</taxon>
        <taxon>Anguilla</taxon>
    </lineage>
</organism>
<feature type="region of interest" description="Disordered" evidence="1">
    <location>
        <begin position="1"/>
        <end position="32"/>
    </location>
</feature>
<reference evidence="2" key="2">
    <citation type="journal article" date="2015" name="Fish Shellfish Immunol.">
        <title>Early steps in the European eel (Anguilla anguilla)-Vibrio vulnificus interaction in the gills: Role of the RtxA13 toxin.</title>
        <authorList>
            <person name="Callol A."/>
            <person name="Pajuelo D."/>
            <person name="Ebbesson L."/>
            <person name="Teles M."/>
            <person name="MacKenzie S."/>
            <person name="Amaro C."/>
        </authorList>
    </citation>
    <scope>NUCLEOTIDE SEQUENCE</scope>
</reference>
<reference evidence="2" key="1">
    <citation type="submission" date="2014-11" db="EMBL/GenBank/DDBJ databases">
        <authorList>
            <person name="Amaro Gonzalez C."/>
        </authorList>
    </citation>
    <scope>NUCLEOTIDE SEQUENCE</scope>
</reference>
<dbReference type="AlphaFoldDB" id="A0A0E9RJF7"/>
<accession>A0A0E9RJF7</accession>
<dbReference type="EMBL" id="GBXM01079306">
    <property type="protein sequence ID" value="JAH29271.1"/>
    <property type="molecule type" value="Transcribed_RNA"/>
</dbReference>
<name>A0A0E9RJF7_ANGAN</name>
<proteinExistence type="predicted"/>
<sequence length="32" mass="3472">MPANTREAFSLHTGVSPTTRTPDCKLQNRKGG</sequence>
<protein>
    <submittedName>
        <fullName evidence="2">Uncharacterized protein</fullName>
    </submittedName>
</protein>
<evidence type="ECO:0000313" key="2">
    <source>
        <dbReference type="EMBL" id="JAH29271.1"/>
    </source>
</evidence>
<evidence type="ECO:0000256" key="1">
    <source>
        <dbReference type="SAM" id="MobiDB-lite"/>
    </source>
</evidence>